<evidence type="ECO:0000256" key="1">
    <source>
        <dbReference type="ARBA" id="ARBA00009981"/>
    </source>
</evidence>
<organism evidence="3 4">
    <name type="scientific">Modicisalibacter xianhensis</name>
    <dbReference type="NCBI Taxonomy" id="442341"/>
    <lineage>
        <taxon>Bacteria</taxon>
        <taxon>Pseudomonadati</taxon>
        <taxon>Pseudomonadota</taxon>
        <taxon>Gammaproteobacteria</taxon>
        <taxon>Oceanospirillales</taxon>
        <taxon>Halomonadaceae</taxon>
        <taxon>Modicisalibacter</taxon>
    </lineage>
</organism>
<comment type="similarity">
    <text evidence="1 2">Belongs to the phD/YefM antitoxin family.</text>
</comment>
<comment type="caution">
    <text evidence="3">The sequence shown here is derived from an EMBL/GenBank/DDBJ whole genome shotgun (WGS) entry which is preliminary data.</text>
</comment>
<dbReference type="EMBL" id="SOEC01000008">
    <property type="protein sequence ID" value="TDX29117.1"/>
    <property type="molecule type" value="Genomic_DNA"/>
</dbReference>
<dbReference type="Pfam" id="PF02604">
    <property type="entry name" value="PhdYeFM_antitox"/>
    <property type="match status" value="1"/>
</dbReference>
<dbReference type="AlphaFoldDB" id="A0A4R8FUC9"/>
<dbReference type="InterPro" id="IPR006442">
    <property type="entry name" value="Antitoxin_Phd/YefM"/>
</dbReference>
<protein>
    <recommendedName>
        <fullName evidence="2">Antitoxin</fullName>
    </recommendedName>
</protein>
<dbReference type="SUPFAM" id="SSF143120">
    <property type="entry name" value="YefM-like"/>
    <property type="match status" value="1"/>
</dbReference>
<dbReference type="InterPro" id="IPR051405">
    <property type="entry name" value="phD/YefM_antitoxin"/>
</dbReference>
<accession>A0A4R8FUC9</accession>
<name>A0A4R8FUC9_9GAMM</name>
<reference evidence="3 4" key="1">
    <citation type="submission" date="2019-03" db="EMBL/GenBank/DDBJ databases">
        <title>Freshwater and sediment microbial communities from various areas in North America, analyzing microbe dynamics in response to fracking.</title>
        <authorList>
            <person name="Lamendella R."/>
        </authorList>
    </citation>
    <scope>NUCLEOTIDE SEQUENCE [LARGE SCALE GENOMIC DNA]</scope>
    <source>
        <strain evidence="3 4">6_TX</strain>
    </source>
</reference>
<sequence>MSANTHCILTSRVASISSLRDNPSKVIAEAEGGAVAILNRNAPSFYCVPTDMFEAMIDALEDVALGKLVQARQNEEAEHYPDWDKL</sequence>
<proteinExistence type="inferred from homology"/>
<evidence type="ECO:0000256" key="2">
    <source>
        <dbReference type="RuleBase" id="RU362080"/>
    </source>
</evidence>
<dbReference type="PANTHER" id="PTHR33713">
    <property type="entry name" value="ANTITOXIN YAFN-RELATED"/>
    <property type="match status" value="1"/>
</dbReference>
<dbReference type="RefSeq" id="WP_134017959.1">
    <property type="nucleotide sequence ID" value="NZ_SOEC01000008.1"/>
</dbReference>
<comment type="function">
    <text evidence="2">Antitoxin component of a type II toxin-antitoxin (TA) system.</text>
</comment>
<gene>
    <name evidence="3" type="ORF">DFO67_108161</name>
</gene>
<evidence type="ECO:0000313" key="4">
    <source>
        <dbReference type="Proteomes" id="UP000294489"/>
    </source>
</evidence>
<dbReference type="InterPro" id="IPR036165">
    <property type="entry name" value="YefM-like_sf"/>
</dbReference>
<dbReference type="PANTHER" id="PTHR33713:SF1">
    <property type="entry name" value="CYTOPLASMIC PROTEIN"/>
    <property type="match status" value="1"/>
</dbReference>
<dbReference type="Proteomes" id="UP000294489">
    <property type="component" value="Unassembled WGS sequence"/>
</dbReference>
<evidence type="ECO:0000313" key="3">
    <source>
        <dbReference type="EMBL" id="TDX29117.1"/>
    </source>
</evidence>
<dbReference type="OrthoDB" id="5297687at2"/>